<gene>
    <name evidence="1" type="ORF">ACFOOQ_05465</name>
</gene>
<protein>
    <submittedName>
        <fullName evidence="1">Uncharacterized protein</fullName>
    </submittedName>
</protein>
<evidence type="ECO:0000313" key="2">
    <source>
        <dbReference type="Proteomes" id="UP001595711"/>
    </source>
</evidence>
<dbReference type="Proteomes" id="UP001595711">
    <property type="component" value="Unassembled WGS sequence"/>
</dbReference>
<proteinExistence type="predicted"/>
<dbReference type="RefSeq" id="WP_379722693.1">
    <property type="nucleotide sequence ID" value="NZ_JBHRYJ010000001.1"/>
</dbReference>
<comment type="caution">
    <text evidence="1">The sequence shown here is derived from an EMBL/GenBank/DDBJ whole genome shotgun (WGS) entry which is preliminary data.</text>
</comment>
<dbReference type="EMBL" id="JBHRYJ010000001">
    <property type="protein sequence ID" value="MFC3674984.1"/>
    <property type="molecule type" value="Genomic_DNA"/>
</dbReference>
<sequence>MDKQGNRQFDWRRISAAVVAVSILFAALFTAVHAADTGFRLMAVEMVAAAGGATDGDTDSQKSAALPGDCDMHCNQHAQAFPRVAAGFRGGSAGQMRVAARDDRGLYSAPQWGILEPPRV</sequence>
<name>A0ABV7VBX2_9PROT</name>
<organism evidence="1 2">
    <name type="scientific">Ferrovibrio xuzhouensis</name>
    <dbReference type="NCBI Taxonomy" id="1576914"/>
    <lineage>
        <taxon>Bacteria</taxon>
        <taxon>Pseudomonadati</taxon>
        <taxon>Pseudomonadota</taxon>
        <taxon>Alphaproteobacteria</taxon>
        <taxon>Rhodospirillales</taxon>
        <taxon>Rhodospirillaceae</taxon>
        <taxon>Ferrovibrio</taxon>
    </lineage>
</organism>
<reference evidence="2" key="1">
    <citation type="journal article" date="2019" name="Int. J. Syst. Evol. Microbiol.">
        <title>The Global Catalogue of Microorganisms (GCM) 10K type strain sequencing project: providing services to taxonomists for standard genome sequencing and annotation.</title>
        <authorList>
            <consortium name="The Broad Institute Genomics Platform"/>
            <consortium name="The Broad Institute Genome Sequencing Center for Infectious Disease"/>
            <person name="Wu L."/>
            <person name="Ma J."/>
        </authorList>
    </citation>
    <scope>NUCLEOTIDE SEQUENCE [LARGE SCALE GENOMIC DNA]</scope>
    <source>
        <strain evidence="2">KCTC 42182</strain>
    </source>
</reference>
<keyword evidence="2" id="KW-1185">Reference proteome</keyword>
<evidence type="ECO:0000313" key="1">
    <source>
        <dbReference type="EMBL" id="MFC3674984.1"/>
    </source>
</evidence>
<accession>A0ABV7VBX2</accession>